<accession>A0ABX1QH99</accession>
<feature type="region of interest" description="Disordered" evidence="1">
    <location>
        <begin position="35"/>
        <end position="67"/>
    </location>
</feature>
<protein>
    <recommendedName>
        <fullName evidence="4">Lipoprotein</fullName>
    </recommendedName>
</protein>
<evidence type="ECO:0000313" key="2">
    <source>
        <dbReference type="EMBL" id="NMG76910.1"/>
    </source>
</evidence>
<keyword evidence="3" id="KW-1185">Reference proteome</keyword>
<feature type="compositionally biased region" description="Basic and acidic residues" evidence="1">
    <location>
        <begin position="40"/>
        <end position="67"/>
    </location>
</feature>
<dbReference type="RefSeq" id="WP_169262013.1">
    <property type="nucleotide sequence ID" value="NZ_WTVQ01000043.1"/>
</dbReference>
<dbReference type="EMBL" id="WTVQ01000043">
    <property type="protein sequence ID" value="NMG76910.1"/>
    <property type="molecule type" value="Genomic_DNA"/>
</dbReference>
<proteinExistence type="predicted"/>
<evidence type="ECO:0008006" key="4">
    <source>
        <dbReference type="Google" id="ProtNLM"/>
    </source>
</evidence>
<evidence type="ECO:0000256" key="1">
    <source>
        <dbReference type="SAM" id="MobiDB-lite"/>
    </source>
</evidence>
<dbReference type="Proteomes" id="UP000648984">
    <property type="component" value="Unassembled WGS sequence"/>
</dbReference>
<comment type="caution">
    <text evidence="2">The sequence shown here is derived from an EMBL/GenBank/DDBJ whole genome shotgun (WGS) entry which is preliminary data.</text>
</comment>
<reference evidence="2 3" key="1">
    <citation type="submission" date="2019-12" db="EMBL/GenBank/DDBJ databases">
        <title>Comparative genomics gives insights into the taxonomy of the Azoarcus-Aromatoleum group and reveals separate origins of nif in the plant-associated Azoarcus and non-plant-associated Aromatoleum sub-groups.</title>
        <authorList>
            <person name="Lafos M."/>
            <person name="Maluk M."/>
            <person name="Batista M."/>
            <person name="Junghare M."/>
            <person name="Carmona M."/>
            <person name="Faoro H."/>
            <person name="Cruz L.M."/>
            <person name="Battistoni F."/>
            <person name="De Souza E."/>
            <person name="Pedrosa F."/>
            <person name="Chen W.-M."/>
            <person name="Poole P.S."/>
            <person name="Dixon R.A."/>
            <person name="James E.K."/>
        </authorList>
    </citation>
    <scope>NUCLEOTIDE SEQUENCE [LARGE SCALE GENOMIC DNA]</scope>
    <source>
        <strain evidence="2 3">22Lin</strain>
    </source>
</reference>
<evidence type="ECO:0000313" key="3">
    <source>
        <dbReference type="Proteomes" id="UP000648984"/>
    </source>
</evidence>
<gene>
    <name evidence="2" type="ORF">GPA25_19330</name>
</gene>
<name>A0ABX1QH99_9RHOO</name>
<sequence>MARSFGKFLIAFLVAGLLGGCIVLPVGHDGYGSGHHRHWGERSWGDRHDGGYRYRSDRDGSRYRGHR</sequence>
<dbReference type="PROSITE" id="PS51257">
    <property type="entry name" value="PROKAR_LIPOPROTEIN"/>
    <property type="match status" value="1"/>
</dbReference>
<organism evidence="2 3">
    <name type="scientific">Aromatoleum diolicum</name>
    <dbReference type="NCBI Taxonomy" id="75796"/>
    <lineage>
        <taxon>Bacteria</taxon>
        <taxon>Pseudomonadati</taxon>
        <taxon>Pseudomonadota</taxon>
        <taxon>Betaproteobacteria</taxon>
        <taxon>Rhodocyclales</taxon>
        <taxon>Rhodocyclaceae</taxon>
        <taxon>Aromatoleum</taxon>
    </lineage>
</organism>